<evidence type="ECO:0008006" key="6">
    <source>
        <dbReference type="Google" id="ProtNLM"/>
    </source>
</evidence>
<dbReference type="AlphaFoldDB" id="T0Q9E9"/>
<dbReference type="EMBL" id="JH767178">
    <property type="protein sequence ID" value="EQC30100.1"/>
    <property type="molecule type" value="Genomic_DNA"/>
</dbReference>
<feature type="chain" id="PRO_5004569456" description="Transmembrane protein" evidence="3">
    <location>
        <begin position="21"/>
        <end position="279"/>
    </location>
</feature>
<dbReference type="RefSeq" id="XP_008616443.1">
    <property type="nucleotide sequence ID" value="XM_008618221.1"/>
</dbReference>
<gene>
    <name evidence="4" type="ORF">SDRG_12159</name>
</gene>
<feature type="signal peptide" evidence="3">
    <location>
        <begin position="1"/>
        <end position="20"/>
    </location>
</feature>
<keyword evidence="2" id="KW-1133">Transmembrane helix</keyword>
<keyword evidence="2" id="KW-0472">Membrane</keyword>
<keyword evidence="2" id="KW-0812">Transmembrane</keyword>
<evidence type="ECO:0000256" key="3">
    <source>
        <dbReference type="SAM" id="SignalP"/>
    </source>
</evidence>
<evidence type="ECO:0000256" key="1">
    <source>
        <dbReference type="SAM" id="MobiDB-lite"/>
    </source>
</evidence>
<feature type="transmembrane region" description="Helical" evidence="2">
    <location>
        <begin position="52"/>
        <end position="76"/>
    </location>
</feature>
<dbReference type="GeneID" id="19952886"/>
<keyword evidence="3" id="KW-0732">Signal</keyword>
<name>T0Q9E9_SAPDV</name>
<reference evidence="4 5" key="1">
    <citation type="submission" date="2012-04" db="EMBL/GenBank/DDBJ databases">
        <title>The Genome Sequence of Saprolegnia declina VS20.</title>
        <authorList>
            <consortium name="The Broad Institute Genome Sequencing Platform"/>
            <person name="Russ C."/>
            <person name="Nusbaum C."/>
            <person name="Tyler B."/>
            <person name="van West P."/>
            <person name="Dieguez-Uribeondo J."/>
            <person name="de Bruijn I."/>
            <person name="Tripathy S."/>
            <person name="Jiang R."/>
            <person name="Young S.K."/>
            <person name="Zeng Q."/>
            <person name="Gargeya S."/>
            <person name="Fitzgerald M."/>
            <person name="Haas B."/>
            <person name="Abouelleil A."/>
            <person name="Alvarado L."/>
            <person name="Arachchi H.M."/>
            <person name="Berlin A."/>
            <person name="Chapman S.B."/>
            <person name="Goldberg J."/>
            <person name="Griggs A."/>
            <person name="Gujja S."/>
            <person name="Hansen M."/>
            <person name="Howarth C."/>
            <person name="Imamovic A."/>
            <person name="Larimer J."/>
            <person name="McCowen C."/>
            <person name="Montmayeur A."/>
            <person name="Murphy C."/>
            <person name="Neiman D."/>
            <person name="Pearson M."/>
            <person name="Priest M."/>
            <person name="Roberts A."/>
            <person name="Saif S."/>
            <person name="Shea T."/>
            <person name="Sisk P."/>
            <person name="Sykes S."/>
            <person name="Wortman J."/>
            <person name="Nusbaum C."/>
            <person name="Birren B."/>
        </authorList>
    </citation>
    <scope>NUCLEOTIDE SEQUENCE [LARGE SCALE GENOMIC DNA]</scope>
    <source>
        <strain evidence="4 5">VS20</strain>
    </source>
</reference>
<sequence length="279" mass="30319">MRNSAQTALTLLLLLASVHANDSPVAMNETRTTDHNAILATPPPADGHAMSVPAIVGITAAVVVALCCVIFMVGVYMSRRWRSSQHADDTNKHGFVPSPGTASAQDFEQYFPKPIEPAMLQEPPARKSSRGSVLRKASSTVPLEPAPAPASTEWQSPIESSRYMMADLAPPDALQSLRSAGWQSPVESSRSLMLLQSQRIYELTGGEDGIFGSQNRIQEEIEVEIRDGTMDSYTVRPSELQAKHVDAAEWMSAMDTSRSIFETLRSTSDSDGESRDSIV</sequence>
<dbReference type="OrthoDB" id="74524at2759"/>
<organism evidence="4 5">
    <name type="scientific">Saprolegnia diclina (strain VS20)</name>
    <dbReference type="NCBI Taxonomy" id="1156394"/>
    <lineage>
        <taxon>Eukaryota</taxon>
        <taxon>Sar</taxon>
        <taxon>Stramenopiles</taxon>
        <taxon>Oomycota</taxon>
        <taxon>Saprolegniomycetes</taxon>
        <taxon>Saprolegniales</taxon>
        <taxon>Saprolegniaceae</taxon>
        <taxon>Saprolegnia</taxon>
    </lineage>
</organism>
<evidence type="ECO:0000313" key="4">
    <source>
        <dbReference type="EMBL" id="EQC30100.1"/>
    </source>
</evidence>
<accession>T0Q9E9</accession>
<protein>
    <recommendedName>
        <fullName evidence="6">Transmembrane protein</fullName>
    </recommendedName>
</protein>
<dbReference type="VEuPathDB" id="FungiDB:SDRG_12159"/>
<evidence type="ECO:0000256" key="2">
    <source>
        <dbReference type="SAM" id="Phobius"/>
    </source>
</evidence>
<evidence type="ECO:0000313" key="5">
    <source>
        <dbReference type="Proteomes" id="UP000030762"/>
    </source>
</evidence>
<proteinExistence type="predicted"/>
<dbReference type="OMA" id="ESSRYMM"/>
<dbReference type="Proteomes" id="UP000030762">
    <property type="component" value="Unassembled WGS sequence"/>
</dbReference>
<feature type="region of interest" description="Disordered" evidence="1">
    <location>
        <begin position="120"/>
        <end position="153"/>
    </location>
</feature>
<dbReference type="InParanoid" id="T0Q9E9"/>
<keyword evidence="5" id="KW-1185">Reference proteome</keyword>